<keyword evidence="4 5" id="KW-0472">Membrane</keyword>
<reference evidence="7 8" key="1">
    <citation type="submission" date="2010-12" db="EMBL/GenBank/DDBJ databases">
        <title>Complete sequence of Desulfurispirillum indicum S5.</title>
        <authorList>
            <consortium name="US DOE Joint Genome Institute"/>
            <person name="Lucas S."/>
            <person name="Copeland A."/>
            <person name="Lapidus A."/>
            <person name="Cheng J.-F."/>
            <person name="Goodwin L."/>
            <person name="Pitluck S."/>
            <person name="Chertkov O."/>
            <person name="Held B."/>
            <person name="Detter J.C."/>
            <person name="Han C."/>
            <person name="Tapia R."/>
            <person name="Land M."/>
            <person name="Hauser L."/>
            <person name="Kyrpides N."/>
            <person name="Ivanova N."/>
            <person name="Mikhailova N."/>
            <person name="Haggblom M."/>
            <person name="Rauschenbach I."/>
            <person name="Bini E."/>
            <person name="Woyke T."/>
        </authorList>
    </citation>
    <scope>NUCLEOTIDE SEQUENCE [LARGE SCALE GENOMIC DNA]</scope>
    <source>
        <strain evidence="8">ATCC BAA-1389 / DSM 22839 / S5</strain>
    </source>
</reference>
<feature type="transmembrane region" description="Helical" evidence="5">
    <location>
        <begin position="249"/>
        <end position="269"/>
    </location>
</feature>
<dbReference type="PANTHER" id="PTHR37422:SF13">
    <property type="entry name" value="LIPOPOLYSACCHARIDE BIOSYNTHESIS PROTEIN PA4999-RELATED"/>
    <property type="match status" value="1"/>
</dbReference>
<evidence type="ECO:0000256" key="3">
    <source>
        <dbReference type="ARBA" id="ARBA00022989"/>
    </source>
</evidence>
<dbReference type="GO" id="GO:0016020">
    <property type="term" value="C:membrane"/>
    <property type="evidence" value="ECO:0007669"/>
    <property type="project" value="UniProtKB-SubCell"/>
</dbReference>
<keyword evidence="2 5" id="KW-0812">Transmembrane</keyword>
<protein>
    <submittedName>
        <fullName evidence="7">O-antigen polymerase</fullName>
    </submittedName>
</protein>
<accession>E6W6N7</accession>
<feature type="transmembrane region" description="Helical" evidence="5">
    <location>
        <begin position="42"/>
        <end position="59"/>
    </location>
</feature>
<feature type="transmembrane region" description="Helical" evidence="5">
    <location>
        <begin position="412"/>
        <end position="429"/>
    </location>
</feature>
<organism evidence="7 8">
    <name type="scientific">Desulfurispirillum indicum (strain ATCC BAA-1389 / DSM 22839 / S5)</name>
    <dbReference type="NCBI Taxonomy" id="653733"/>
    <lineage>
        <taxon>Bacteria</taxon>
        <taxon>Pseudomonadati</taxon>
        <taxon>Chrysiogenota</taxon>
        <taxon>Chrysiogenia</taxon>
        <taxon>Chrysiogenales</taxon>
        <taxon>Chrysiogenaceae</taxon>
        <taxon>Desulfurispirillum</taxon>
    </lineage>
</organism>
<feature type="transmembrane region" description="Helical" evidence="5">
    <location>
        <begin position="435"/>
        <end position="457"/>
    </location>
</feature>
<dbReference type="KEGG" id="din:Selin_0281"/>
<gene>
    <name evidence="7" type="ordered locus">Selin_0281</name>
</gene>
<keyword evidence="3 5" id="KW-1133">Transmembrane helix</keyword>
<name>E6W6N7_DESIS</name>
<comment type="subcellular location">
    <subcellularLocation>
        <location evidence="1">Membrane</location>
        <topology evidence="1">Multi-pass membrane protein</topology>
    </subcellularLocation>
</comment>
<evidence type="ECO:0000256" key="1">
    <source>
        <dbReference type="ARBA" id="ARBA00004141"/>
    </source>
</evidence>
<feature type="transmembrane region" description="Helical" evidence="5">
    <location>
        <begin position="380"/>
        <end position="400"/>
    </location>
</feature>
<feature type="transmembrane region" description="Helical" evidence="5">
    <location>
        <begin position="222"/>
        <end position="243"/>
    </location>
</feature>
<dbReference type="eggNOG" id="COG3307">
    <property type="taxonomic scope" value="Bacteria"/>
</dbReference>
<dbReference type="AlphaFoldDB" id="E6W6N7"/>
<feature type="transmembrane region" description="Helical" evidence="5">
    <location>
        <begin position="125"/>
        <end position="143"/>
    </location>
</feature>
<dbReference type="InterPro" id="IPR007016">
    <property type="entry name" value="O-antigen_ligase-rel_domated"/>
</dbReference>
<feature type="transmembrane region" description="Helical" evidence="5">
    <location>
        <begin position="278"/>
        <end position="296"/>
    </location>
</feature>
<dbReference type="InParanoid" id="E6W6N7"/>
<dbReference type="Proteomes" id="UP000002572">
    <property type="component" value="Chromosome"/>
</dbReference>
<dbReference type="Pfam" id="PF04932">
    <property type="entry name" value="Wzy_C"/>
    <property type="match status" value="1"/>
</dbReference>
<dbReference type="EMBL" id="CP002432">
    <property type="protein sequence ID" value="ADU65037.1"/>
    <property type="molecule type" value="Genomic_DNA"/>
</dbReference>
<feature type="transmembrane region" description="Helical" evidence="5">
    <location>
        <begin position="93"/>
        <end position="113"/>
    </location>
</feature>
<proteinExistence type="predicted"/>
<feature type="transmembrane region" description="Helical" evidence="5">
    <location>
        <begin position="193"/>
        <end position="215"/>
    </location>
</feature>
<evidence type="ECO:0000259" key="6">
    <source>
        <dbReference type="Pfam" id="PF04932"/>
    </source>
</evidence>
<evidence type="ECO:0000313" key="8">
    <source>
        <dbReference type="Proteomes" id="UP000002572"/>
    </source>
</evidence>
<dbReference type="RefSeq" id="WP_013504926.1">
    <property type="nucleotide sequence ID" value="NC_014836.1"/>
</dbReference>
<evidence type="ECO:0000256" key="4">
    <source>
        <dbReference type="ARBA" id="ARBA00023136"/>
    </source>
</evidence>
<evidence type="ECO:0000256" key="2">
    <source>
        <dbReference type="ARBA" id="ARBA00022692"/>
    </source>
</evidence>
<feature type="domain" description="O-antigen ligase-related" evidence="6">
    <location>
        <begin position="232"/>
        <end position="393"/>
    </location>
</feature>
<dbReference type="HOGENOM" id="CLU_563525_0_0_0"/>
<dbReference type="InterPro" id="IPR051533">
    <property type="entry name" value="WaaL-like"/>
</dbReference>
<feature type="transmembrane region" description="Helical" evidence="5">
    <location>
        <begin position="65"/>
        <end position="81"/>
    </location>
</feature>
<sequence>MILYKCCTQGIKKATGVILKKLNEVLVGFFPLPAGAMRTRSLAAESIGIAGVICIFLGLGASRSLVSLGEMLVILALLLACRHVAAALKRDPIAWMLLIWIVYILARTYFALWEFPETTEEQWRIARRMARLGLVIPIAWWLGATLRGSMNALVLALVSLVLVIVFQIVEHDGDIGFLWGDARLHFMRNAQDFALYSSVAISGLIVFAPRIISFYAYCKALWVFKLIAFLVVSVTVGLAFAVADVRAQWVALGIMAVILFLLLTFRVVFVPGNRLKSSILLIAFTALLLVSLSFAWSSASERFLQEQDVLVLLLQGEYKDLRTSSIGHRVHMWRGALSEMEGRWLFGWGPGSSDVVMKIADIPPETKIRFRHFHSSYVEVLVRTGVVGSFLFFSIVFTIMAKFLRIWRQGKIPGDVALFVGFACIALMAGNATEAFFGMHFGTFFFVCIMAFAYQFVVSEGVRPLSSLSKGRALKVSVTKSGAV</sequence>
<dbReference type="STRING" id="653733.Selin_0281"/>
<keyword evidence="8" id="KW-1185">Reference proteome</keyword>
<evidence type="ECO:0000256" key="5">
    <source>
        <dbReference type="SAM" id="Phobius"/>
    </source>
</evidence>
<evidence type="ECO:0000313" key="7">
    <source>
        <dbReference type="EMBL" id="ADU65037.1"/>
    </source>
</evidence>
<feature type="transmembrane region" description="Helical" evidence="5">
    <location>
        <begin position="150"/>
        <end position="169"/>
    </location>
</feature>
<dbReference type="PANTHER" id="PTHR37422">
    <property type="entry name" value="TEICHURONIC ACID BIOSYNTHESIS PROTEIN TUAE"/>
    <property type="match status" value="1"/>
</dbReference>